<protein>
    <recommendedName>
        <fullName evidence="3">Phage envelope protein</fullName>
    </recommendedName>
</protein>
<comment type="caution">
    <text evidence="1">The sequence shown here is derived from an EMBL/GenBank/DDBJ whole genome shotgun (WGS) entry which is preliminary data.</text>
</comment>
<dbReference type="EMBL" id="BMLI01000001">
    <property type="protein sequence ID" value="GGM78431.1"/>
    <property type="molecule type" value="Genomic_DNA"/>
</dbReference>
<dbReference type="Pfam" id="PF07166">
    <property type="entry name" value="DUF1398"/>
    <property type="match status" value="1"/>
</dbReference>
<evidence type="ECO:0000313" key="1">
    <source>
        <dbReference type="EMBL" id="GGM78431.1"/>
    </source>
</evidence>
<dbReference type="SUPFAM" id="SSF160419">
    <property type="entry name" value="YdfO-like"/>
    <property type="match status" value="1"/>
</dbReference>
<organism evidence="1 2">
    <name type="scientific">Dyadobacter beijingensis</name>
    <dbReference type="NCBI Taxonomy" id="365489"/>
    <lineage>
        <taxon>Bacteria</taxon>
        <taxon>Pseudomonadati</taxon>
        <taxon>Bacteroidota</taxon>
        <taxon>Cytophagia</taxon>
        <taxon>Cytophagales</taxon>
        <taxon>Spirosomataceae</taxon>
        <taxon>Dyadobacter</taxon>
    </lineage>
</organism>
<gene>
    <name evidence="1" type="ORF">GCM10010967_07660</name>
</gene>
<dbReference type="Gene3D" id="3.30.1810.10">
    <property type="entry name" value="YdfO-like"/>
    <property type="match status" value="1"/>
</dbReference>
<proteinExistence type="predicted"/>
<dbReference type="Proteomes" id="UP000632339">
    <property type="component" value="Unassembled WGS sequence"/>
</dbReference>
<evidence type="ECO:0008006" key="3">
    <source>
        <dbReference type="Google" id="ProtNLM"/>
    </source>
</evidence>
<name>A0ABQ2HEA4_9BACT</name>
<keyword evidence="2" id="KW-1185">Reference proteome</keyword>
<dbReference type="InterPro" id="IPR036696">
    <property type="entry name" value="YdfO-like_sf"/>
</dbReference>
<reference evidence="2" key="1">
    <citation type="journal article" date="2019" name="Int. J. Syst. Evol. Microbiol.">
        <title>The Global Catalogue of Microorganisms (GCM) 10K type strain sequencing project: providing services to taxonomists for standard genome sequencing and annotation.</title>
        <authorList>
            <consortium name="The Broad Institute Genomics Platform"/>
            <consortium name="The Broad Institute Genome Sequencing Center for Infectious Disease"/>
            <person name="Wu L."/>
            <person name="Ma J."/>
        </authorList>
    </citation>
    <scope>NUCLEOTIDE SEQUENCE [LARGE SCALE GENOMIC DNA]</scope>
    <source>
        <strain evidence="2">CGMCC 1.6375</strain>
    </source>
</reference>
<sequence length="135" mass="15269">MTMEMIELTDELIHSAEQRSAGQPYPHFVKNLKAIGVDNYEVKVKNHKRTYTSVNGDKLIIPGDLPEFECAEAFKLDEVKAAIKRTQDGLTDYPTFLREIGEAGIHTYVADLTGMKVIYQGPNSEYEYEEAIPEV</sequence>
<accession>A0ABQ2HEA4</accession>
<dbReference type="InterPro" id="IPR009833">
    <property type="entry name" value="DUF1398"/>
</dbReference>
<evidence type="ECO:0000313" key="2">
    <source>
        <dbReference type="Proteomes" id="UP000632339"/>
    </source>
</evidence>